<evidence type="ECO:0000313" key="2">
    <source>
        <dbReference type="Proteomes" id="UP000233160"/>
    </source>
</evidence>
<dbReference type="GeneTree" id="ENSGT00940000164155"/>
<dbReference type="AlphaFoldDB" id="A0A2K6FU76"/>
<dbReference type="Pfam" id="PF17673">
    <property type="entry name" value="DUF5532"/>
    <property type="match status" value="1"/>
</dbReference>
<proteinExistence type="predicted"/>
<dbReference type="Proteomes" id="UP000233160">
    <property type="component" value="Unassembled WGS sequence"/>
</dbReference>
<dbReference type="PANTHER" id="PTHR37353:SF1">
    <property type="entry name" value="RIKEN CDNA 4921517D22 GENE"/>
    <property type="match status" value="1"/>
</dbReference>
<accession>A0A2K6FU76</accession>
<sequence length="96" mass="10478">VFPMGDTNLAEDSTEAVSPQCSLPELYAFVENFSKKSKKLNLLKTCGISLDEAQKMLTKNLNAMSFARGAVMGREDPHHVFIKTILGSKGSGMEIL</sequence>
<evidence type="ECO:0000313" key="1">
    <source>
        <dbReference type="Ensembl" id="ENSPCOP00000017540.1"/>
    </source>
</evidence>
<dbReference type="Ensembl" id="ENSPCOT00000028177.1">
    <property type="protein sequence ID" value="ENSPCOP00000017540.1"/>
    <property type="gene ID" value="ENSPCOG00000020594.1"/>
</dbReference>
<dbReference type="PANTHER" id="PTHR37353">
    <property type="entry name" value="RIKEN CDNA 4921517D22 GENE"/>
    <property type="match status" value="1"/>
</dbReference>
<dbReference type="InterPro" id="IPR040022">
    <property type="entry name" value="C9orf153-like"/>
</dbReference>
<keyword evidence="2" id="KW-1185">Reference proteome</keyword>
<gene>
    <name evidence="1" type="primary">C9orf153</name>
</gene>
<organism evidence="1 2">
    <name type="scientific">Propithecus coquereli</name>
    <name type="common">Coquerel's sifaka</name>
    <name type="synonym">Propithecus verreauxi coquereli</name>
    <dbReference type="NCBI Taxonomy" id="379532"/>
    <lineage>
        <taxon>Eukaryota</taxon>
        <taxon>Metazoa</taxon>
        <taxon>Chordata</taxon>
        <taxon>Craniata</taxon>
        <taxon>Vertebrata</taxon>
        <taxon>Euteleostomi</taxon>
        <taxon>Mammalia</taxon>
        <taxon>Eutheria</taxon>
        <taxon>Euarchontoglires</taxon>
        <taxon>Primates</taxon>
        <taxon>Strepsirrhini</taxon>
        <taxon>Lemuriformes</taxon>
        <taxon>Indriidae</taxon>
        <taxon>Propithecus</taxon>
    </lineage>
</organism>
<protein>
    <submittedName>
        <fullName evidence="1">Chromosome 9 open reading frame 153</fullName>
    </submittedName>
</protein>
<reference evidence="1" key="2">
    <citation type="submission" date="2025-09" db="UniProtKB">
        <authorList>
            <consortium name="Ensembl"/>
        </authorList>
    </citation>
    <scope>IDENTIFICATION</scope>
</reference>
<name>A0A2K6FU76_PROCO</name>
<reference evidence="1" key="1">
    <citation type="submission" date="2025-08" db="UniProtKB">
        <authorList>
            <consortium name="Ensembl"/>
        </authorList>
    </citation>
    <scope>IDENTIFICATION</scope>
</reference>